<evidence type="ECO:0000313" key="1">
    <source>
        <dbReference type="EMBL" id="CAK6950692.1"/>
    </source>
</evidence>
<organism evidence="1 2">
    <name type="scientific">Scomber scombrus</name>
    <name type="common">Atlantic mackerel</name>
    <name type="synonym">Scomber vernalis</name>
    <dbReference type="NCBI Taxonomy" id="13677"/>
    <lineage>
        <taxon>Eukaryota</taxon>
        <taxon>Metazoa</taxon>
        <taxon>Chordata</taxon>
        <taxon>Craniata</taxon>
        <taxon>Vertebrata</taxon>
        <taxon>Euteleostomi</taxon>
        <taxon>Actinopterygii</taxon>
        <taxon>Neopterygii</taxon>
        <taxon>Teleostei</taxon>
        <taxon>Neoteleostei</taxon>
        <taxon>Acanthomorphata</taxon>
        <taxon>Pelagiaria</taxon>
        <taxon>Scombriformes</taxon>
        <taxon>Scombridae</taxon>
        <taxon>Scomber</taxon>
    </lineage>
</organism>
<dbReference type="EMBL" id="CAWUFR010000004">
    <property type="protein sequence ID" value="CAK6950692.1"/>
    <property type="molecule type" value="Genomic_DNA"/>
</dbReference>
<proteinExistence type="predicted"/>
<evidence type="ECO:0000313" key="2">
    <source>
        <dbReference type="Proteomes" id="UP001314229"/>
    </source>
</evidence>
<keyword evidence="2" id="KW-1185">Reference proteome</keyword>
<protein>
    <submittedName>
        <fullName evidence="1">Uncharacterized protein</fullName>
    </submittedName>
</protein>
<dbReference type="Proteomes" id="UP001314229">
    <property type="component" value="Unassembled WGS sequence"/>
</dbReference>
<comment type="caution">
    <text evidence="1">The sequence shown here is derived from an EMBL/GenBank/DDBJ whole genome shotgun (WGS) entry which is preliminary data.</text>
</comment>
<dbReference type="AlphaFoldDB" id="A0AAV1MUP4"/>
<sequence length="104" mass="11778">MRDERRHPDSLYVTNVWRGTVLHSSGHPKSGFKSSQGSLQILLPFSRSFLVSQQELHKNISDKTVAQSALCCNMLPPEMSEALLEISMYVGTQVSQDRLENHHQ</sequence>
<reference evidence="1 2" key="1">
    <citation type="submission" date="2024-01" db="EMBL/GenBank/DDBJ databases">
        <authorList>
            <person name="Alioto T."/>
            <person name="Alioto T."/>
            <person name="Gomez Garrido J."/>
        </authorList>
    </citation>
    <scope>NUCLEOTIDE SEQUENCE [LARGE SCALE GENOMIC DNA]</scope>
</reference>
<accession>A0AAV1MUP4</accession>
<name>A0AAV1MUP4_SCOSC</name>
<gene>
    <name evidence="1" type="ORF">FSCOSCO3_A005046</name>
</gene>